<keyword evidence="8" id="KW-0808">Transferase</keyword>
<dbReference type="OrthoDB" id="89199at2759"/>
<accession>A0A6A3LM92</accession>
<dbReference type="EMBL" id="QXFU01000817">
    <property type="protein sequence ID" value="KAE9019570.1"/>
    <property type="molecule type" value="Genomic_DNA"/>
</dbReference>
<dbReference type="PROSITE" id="PS50994">
    <property type="entry name" value="INTEGRASE"/>
    <property type="match status" value="1"/>
</dbReference>
<sequence length="82" mass="9637">MFQCFLDYKADVETKHNRSIRRFISDNGGEYLDGEFTNYCREQGIQRETTIAYTPEQNGMAEVRFRVLFNKDRTILIFSGSP</sequence>
<evidence type="ECO:0000256" key="3">
    <source>
        <dbReference type="ARBA" id="ARBA00022759"/>
    </source>
</evidence>
<evidence type="ECO:0000256" key="4">
    <source>
        <dbReference type="ARBA" id="ARBA00022801"/>
    </source>
</evidence>
<dbReference type="Gene3D" id="3.30.420.10">
    <property type="entry name" value="Ribonuclease H-like superfamily/Ribonuclease H"/>
    <property type="match status" value="1"/>
</dbReference>
<evidence type="ECO:0000256" key="6">
    <source>
        <dbReference type="ARBA" id="ARBA00022908"/>
    </source>
</evidence>
<dbReference type="SUPFAM" id="SSF53098">
    <property type="entry name" value="Ribonuclease H-like"/>
    <property type="match status" value="1"/>
</dbReference>
<evidence type="ECO:0000256" key="5">
    <source>
        <dbReference type="ARBA" id="ARBA00022842"/>
    </source>
</evidence>
<protein>
    <recommendedName>
        <fullName evidence="10">Integrase catalytic domain-containing protein</fullName>
    </recommendedName>
</protein>
<evidence type="ECO:0000256" key="1">
    <source>
        <dbReference type="ARBA" id="ARBA00022722"/>
    </source>
</evidence>
<evidence type="ECO:0000256" key="8">
    <source>
        <dbReference type="ARBA" id="ARBA00022932"/>
    </source>
</evidence>
<organism evidence="11 12">
    <name type="scientific">Phytophthora rubi</name>
    <dbReference type="NCBI Taxonomy" id="129364"/>
    <lineage>
        <taxon>Eukaryota</taxon>
        <taxon>Sar</taxon>
        <taxon>Stramenopiles</taxon>
        <taxon>Oomycota</taxon>
        <taxon>Peronosporomycetes</taxon>
        <taxon>Peronosporales</taxon>
        <taxon>Peronosporaceae</taxon>
        <taxon>Phytophthora</taxon>
    </lineage>
</organism>
<dbReference type="Proteomes" id="UP000435112">
    <property type="component" value="Unassembled WGS sequence"/>
</dbReference>
<keyword evidence="3" id="KW-0255">Endonuclease</keyword>
<keyword evidence="2" id="KW-0479">Metal-binding</keyword>
<evidence type="ECO:0000259" key="10">
    <source>
        <dbReference type="PROSITE" id="PS50994"/>
    </source>
</evidence>
<dbReference type="InterPro" id="IPR012337">
    <property type="entry name" value="RNaseH-like_sf"/>
</dbReference>
<gene>
    <name evidence="11" type="ORF">PR002_g12769</name>
</gene>
<dbReference type="GO" id="GO:0003676">
    <property type="term" value="F:nucleic acid binding"/>
    <property type="evidence" value="ECO:0007669"/>
    <property type="project" value="InterPro"/>
</dbReference>
<evidence type="ECO:0000313" key="12">
    <source>
        <dbReference type="Proteomes" id="UP000435112"/>
    </source>
</evidence>
<proteinExistence type="predicted"/>
<keyword evidence="9" id="KW-0233">DNA recombination</keyword>
<comment type="caution">
    <text evidence="11">The sequence shown here is derived from an EMBL/GenBank/DDBJ whole genome shotgun (WGS) entry which is preliminary data.</text>
</comment>
<feature type="domain" description="Integrase catalytic" evidence="10">
    <location>
        <begin position="1"/>
        <end position="82"/>
    </location>
</feature>
<evidence type="ECO:0000256" key="7">
    <source>
        <dbReference type="ARBA" id="ARBA00022918"/>
    </source>
</evidence>
<name>A0A6A3LM92_9STRA</name>
<keyword evidence="6" id="KW-0229">DNA integration</keyword>
<dbReference type="InterPro" id="IPR001584">
    <property type="entry name" value="Integrase_cat-core"/>
</dbReference>
<dbReference type="GO" id="GO:0003964">
    <property type="term" value="F:RNA-directed DNA polymerase activity"/>
    <property type="evidence" value="ECO:0007669"/>
    <property type="project" value="UniProtKB-KW"/>
</dbReference>
<dbReference type="GO" id="GO:0016787">
    <property type="term" value="F:hydrolase activity"/>
    <property type="evidence" value="ECO:0007669"/>
    <property type="project" value="UniProtKB-KW"/>
</dbReference>
<keyword evidence="7" id="KW-0695">RNA-directed DNA polymerase</keyword>
<keyword evidence="4" id="KW-0378">Hydrolase</keyword>
<keyword evidence="8" id="KW-0548">Nucleotidyltransferase</keyword>
<dbReference type="PANTHER" id="PTHR42648">
    <property type="entry name" value="TRANSPOSASE, PUTATIVE-RELATED"/>
    <property type="match status" value="1"/>
</dbReference>
<dbReference type="GO" id="GO:0046872">
    <property type="term" value="F:metal ion binding"/>
    <property type="evidence" value="ECO:0007669"/>
    <property type="project" value="UniProtKB-KW"/>
</dbReference>
<keyword evidence="8" id="KW-0239">DNA-directed DNA polymerase</keyword>
<dbReference type="GO" id="GO:0015074">
    <property type="term" value="P:DNA integration"/>
    <property type="evidence" value="ECO:0007669"/>
    <property type="project" value="UniProtKB-KW"/>
</dbReference>
<reference evidence="11 12" key="1">
    <citation type="submission" date="2018-09" db="EMBL/GenBank/DDBJ databases">
        <title>Genomic investigation of the strawberry pathogen Phytophthora fragariae indicates pathogenicity is determined by transcriptional variation in three key races.</title>
        <authorList>
            <person name="Adams T.M."/>
            <person name="Armitage A.D."/>
            <person name="Sobczyk M.K."/>
            <person name="Bates H.J."/>
            <person name="Dunwell J.M."/>
            <person name="Nellist C.F."/>
            <person name="Harrison R.J."/>
        </authorList>
    </citation>
    <scope>NUCLEOTIDE SEQUENCE [LARGE SCALE GENOMIC DNA]</scope>
    <source>
        <strain evidence="11 12">SCRP324</strain>
    </source>
</reference>
<dbReference type="AlphaFoldDB" id="A0A6A3LM92"/>
<dbReference type="GO" id="GO:0003887">
    <property type="term" value="F:DNA-directed DNA polymerase activity"/>
    <property type="evidence" value="ECO:0007669"/>
    <property type="project" value="UniProtKB-KW"/>
</dbReference>
<evidence type="ECO:0000313" key="11">
    <source>
        <dbReference type="EMBL" id="KAE9019570.1"/>
    </source>
</evidence>
<evidence type="ECO:0000256" key="9">
    <source>
        <dbReference type="ARBA" id="ARBA00023172"/>
    </source>
</evidence>
<dbReference type="GO" id="GO:0004519">
    <property type="term" value="F:endonuclease activity"/>
    <property type="evidence" value="ECO:0007669"/>
    <property type="project" value="UniProtKB-KW"/>
</dbReference>
<dbReference type="GO" id="GO:0006310">
    <property type="term" value="P:DNA recombination"/>
    <property type="evidence" value="ECO:0007669"/>
    <property type="project" value="UniProtKB-KW"/>
</dbReference>
<dbReference type="InterPro" id="IPR036397">
    <property type="entry name" value="RNaseH_sf"/>
</dbReference>
<keyword evidence="5" id="KW-0460">Magnesium</keyword>
<dbReference type="InterPro" id="IPR039537">
    <property type="entry name" value="Retrotran_Ty1/copia-like"/>
</dbReference>
<evidence type="ECO:0000256" key="2">
    <source>
        <dbReference type="ARBA" id="ARBA00022723"/>
    </source>
</evidence>
<keyword evidence="1" id="KW-0540">Nuclease</keyword>
<dbReference type="PANTHER" id="PTHR42648:SF11">
    <property type="entry name" value="TRANSPOSON TY4-P GAG-POL POLYPROTEIN"/>
    <property type="match status" value="1"/>
</dbReference>